<evidence type="ECO:0000313" key="5">
    <source>
        <dbReference type="EMBL" id="CAE7401091.1"/>
    </source>
</evidence>
<keyword evidence="6" id="KW-1185">Reference proteome</keyword>
<feature type="chain" id="PRO_5032267609" evidence="4">
    <location>
        <begin position="24"/>
        <end position="627"/>
    </location>
</feature>
<reference evidence="5" key="1">
    <citation type="submission" date="2021-02" db="EMBL/GenBank/DDBJ databases">
        <authorList>
            <person name="Dougan E. K."/>
            <person name="Rhodes N."/>
            <person name="Thang M."/>
            <person name="Chan C."/>
        </authorList>
    </citation>
    <scope>NUCLEOTIDE SEQUENCE</scope>
</reference>
<accession>A0A812QS97</accession>
<dbReference type="OrthoDB" id="432085at2759"/>
<evidence type="ECO:0000256" key="4">
    <source>
        <dbReference type="SAM" id="SignalP"/>
    </source>
</evidence>
<dbReference type="InterPro" id="IPR011043">
    <property type="entry name" value="Gal_Oxase/kelch_b-propeller"/>
</dbReference>
<keyword evidence="1" id="KW-0880">Kelch repeat</keyword>
<feature type="region of interest" description="Disordered" evidence="3">
    <location>
        <begin position="584"/>
        <end position="627"/>
    </location>
</feature>
<dbReference type="PANTHER" id="PTHR46093">
    <property type="entry name" value="ACYL-COA-BINDING DOMAIN-CONTAINING PROTEIN 5"/>
    <property type="match status" value="1"/>
</dbReference>
<dbReference type="InterPro" id="IPR015915">
    <property type="entry name" value="Kelch-typ_b-propeller"/>
</dbReference>
<keyword evidence="4" id="KW-0732">Signal</keyword>
<dbReference type="Proteomes" id="UP000604046">
    <property type="component" value="Unassembled WGS sequence"/>
</dbReference>
<evidence type="ECO:0000313" key="6">
    <source>
        <dbReference type="Proteomes" id="UP000604046"/>
    </source>
</evidence>
<name>A0A812QS97_9DINO</name>
<dbReference type="EMBL" id="CAJNDS010002264">
    <property type="protein sequence ID" value="CAE7401091.1"/>
    <property type="molecule type" value="Genomic_DNA"/>
</dbReference>
<dbReference type="AlphaFoldDB" id="A0A812QS97"/>
<evidence type="ECO:0000256" key="2">
    <source>
        <dbReference type="ARBA" id="ARBA00022737"/>
    </source>
</evidence>
<organism evidence="5 6">
    <name type="scientific">Symbiodinium natans</name>
    <dbReference type="NCBI Taxonomy" id="878477"/>
    <lineage>
        <taxon>Eukaryota</taxon>
        <taxon>Sar</taxon>
        <taxon>Alveolata</taxon>
        <taxon>Dinophyceae</taxon>
        <taxon>Suessiales</taxon>
        <taxon>Symbiodiniaceae</taxon>
        <taxon>Symbiodinium</taxon>
    </lineage>
</organism>
<evidence type="ECO:0000256" key="3">
    <source>
        <dbReference type="SAM" id="MobiDB-lite"/>
    </source>
</evidence>
<keyword evidence="2" id="KW-0677">Repeat</keyword>
<dbReference type="SUPFAM" id="SSF50965">
    <property type="entry name" value="Galactose oxidase, central domain"/>
    <property type="match status" value="1"/>
</dbReference>
<sequence length="627" mass="68169">MTGQSWTRALIIFHHLSIFAVHQFHFGSNGSRSGRGSPFPRFQAGASMSCFCSRRRSRQQAPLKAQALAVSIKAPADFEVRGAAANLRDLSDEVLSAVLLCLHGAEVAARLGPAARFIQHRLDEDVSNPLTSLWSRFMTQEFQRSDLWTPGRTEAAKASYKVLTQRRRCKTIEWRRLPCNHTLGAREGSPGMFFRSGRVFVLGGWGAHGPMGDLHVGPLAAPLRLEEVDVEGRGPPATYEGKFTVLDEEDRPEEGDFKLQVLVTGGYLHGGYFGESSTYGLMEITGVGADVRARWVRTGDMKPRSNHSATYVPPRIAGPAFPSGYVLVFGGNWNGRVCSSLDLLDLSTWTWMENISCDGDPPQARNSHSATLLRCQDGDGILIIGGGSGDERNGGPPRGGQDLSGVDCGATWLLGLDGFPQFRWKRQALACEVHGRGHVAARLSGTDTVVLVSGGRSPSSHCTAIASTHQARMESMGHSVAPVAVAFGGGCSLPNGMILVYGGWNPRHGTYTSFWTACVDEVGSKSDFFQKLENHEPEAEHESSDDDSMFDIPGLLRMARVAQGRLHPRLQLNESFAAGYQSLLQGAEDDDEDVEENDEVDDQGMDVMDDTSSSQVDEAALWDLSDD</sequence>
<dbReference type="PANTHER" id="PTHR46093:SF18">
    <property type="entry name" value="FIBRONECTIN TYPE-III DOMAIN-CONTAINING PROTEIN"/>
    <property type="match status" value="1"/>
</dbReference>
<dbReference type="Gene3D" id="2.120.10.80">
    <property type="entry name" value="Kelch-type beta propeller"/>
    <property type="match status" value="1"/>
</dbReference>
<protein>
    <submittedName>
        <fullName evidence="5">Uncharacterized protein</fullName>
    </submittedName>
</protein>
<feature type="signal peptide" evidence="4">
    <location>
        <begin position="1"/>
        <end position="23"/>
    </location>
</feature>
<proteinExistence type="predicted"/>
<comment type="caution">
    <text evidence="5">The sequence shown here is derived from an EMBL/GenBank/DDBJ whole genome shotgun (WGS) entry which is preliminary data.</text>
</comment>
<gene>
    <name evidence="5" type="ORF">SNAT2548_LOCUS21834</name>
</gene>
<feature type="compositionally biased region" description="Acidic residues" evidence="3">
    <location>
        <begin position="587"/>
        <end position="609"/>
    </location>
</feature>
<evidence type="ECO:0000256" key="1">
    <source>
        <dbReference type="ARBA" id="ARBA00022441"/>
    </source>
</evidence>